<evidence type="ECO:0000256" key="2">
    <source>
        <dbReference type="SAM" id="Coils"/>
    </source>
</evidence>
<dbReference type="Gene3D" id="2.40.30.170">
    <property type="match status" value="1"/>
</dbReference>
<dbReference type="PANTHER" id="PTHR30469">
    <property type="entry name" value="MULTIDRUG RESISTANCE PROTEIN MDTA"/>
    <property type="match status" value="1"/>
</dbReference>
<proteinExistence type="inferred from homology"/>
<name>A0A369W815_9GAMM</name>
<dbReference type="GO" id="GO:1990281">
    <property type="term" value="C:efflux pump complex"/>
    <property type="evidence" value="ECO:0007669"/>
    <property type="project" value="TreeGrafter"/>
</dbReference>
<protein>
    <submittedName>
        <fullName evidence="3">Efflux RND transporter periplasmic adaptor subunit</fullName>
    </submittedName>
</protein>
<dbReference type="SUPFAM" id="SSF111369">
    <property type="entry name" value="HlyD-like secretion proteins"/>
    <property type="match status" value="1"/>
</dbReference>
<gene>
    <name evidence="3" type="ORF">DV711_18780</name>
</gene>
<comment type="similarity">
    <text evidence="1">Belongs to the membrane fusion protein (MFP) (TC 8.A.1) family.</text>
</comment>
<organism evidence="3 4">
    <name type="scientific">Motiliproteus coralliicola</name>
    <dbReference type="NCBI Taxonomy" id="2283196"/>
    <lineage>
        <taxon>Bacteria</taxon>
        <taxon>Pseudomonadati</taxon>
        <taxon>Pseudomonadota</taxon>
        <taxon>Gammaproteobacteria</taxon>
        <taxon>Oceanospirillales</taxon>
        <taxon>Oceanospirillaceae</taxon>
        <taxon>Motiliproteus</taxon>
    </lineage>
</organism>
<dbReference type="InterPro" id="IPR006143">
    <property type="entry name" value="RND_pump_MFP"/>
</dbReference>
<evidence type="ECO:0000313" key="4">
    <source>
        <dbReference type="Proteomes" id="UP000253769"/>
    </source>
</evidence>
<dbReference type="Gene3D" id="1.10.287.470">
    <property type="entry name" value="Helix hairpin bin"/>
    <property type="match status" value="1"/>
</dbReference>
<evidence type="ECO:0000313" key="3">
    <source>
        <dbReference type="EMBL" id="RDE18148.1"/>
    </source>
</evidence>
<dbReference type="Gene3D" id="2.40.50.100">
    <property type="match status" value="1"/>
</dbReference>
<sequence length="357" mass="39867">MMALINGWPYWRETMRGLLWGLGLLSLAVGSAQAQVPVTSKPLSQLLFHPEQSAPARVESLNSSRLSAQLSARIDRILVRVGDRVEPGQLLLELDCRDWVSQHQALQAISRQFQSQIKLAGAQLKRSQNLRSRNSISEEKVEQHETDLNVLRARYASHRQQLEQATLQVERCQIRAPYAGLVRQRLVGLGELADPGTPLLALQQLDALEVVAQLRPQQLNALPDKFEFEFQQRRLPVRLRTALPVIDATARTRELRLEFDIEQALPGSSGRLLWRSTLGRLPADLLIRRQQQLGIMVLNSQTQPPQAQFVALPDAIEGQPAPLPLDSLGELGLRSDTPVIIDGRQALFSGDSVMESP</sequence>
<dbReference type="GO" id="GO:0015562">
    <property type="term" value="F:efflux transmembrane transporter activity"/>
    <property type="evidence" value="ECO:0007669"/>
    <property type="project" value="TreeGrafter"/>
</dbReference>
<dbReference type="OrthoDB" id="9806939at2"/>
<dbReference type="AlphaFoldDB" id="A0A369W815"/>
<dbReference type="NCBIfam" id="TIGR01730">
    <property type="entry name" value="RND_mfp"/>
    <property type="match status" value="1"/>
</dbReference>
<comment type="caution">
    <text evidence="3">The sequence shown here is derived from an EMBL/GenBank/DDBJ whole genome shotgun (WGS) entry which is preliminary data.</text>
</comment>
<accession>A0A369W815</accession>
<dbReference type="Proteomes" id="UP000253769">
    <property type="component" value="Unassembled WGS sequence"/>
</dbReference>
<keyword evidence="2" id="KW-0175">Coiled coil</keyword>
<reference evidence="3 4" key="1">
    <citation type="submission" date="2018-07" db="EMBL/GenBank/DDBJ databases">
        <title>Motiliproteus coralliicola sp. nov., a bacterium isolated from Coral.</title>
        <authorList>
            <person name="Wang G."/>
        </authorList>
    </citation>
    <scope>NUCLEOTIDE SEQUENCE [LARGE SCALE GENOMIC DNA]</scope>
    <source>
        <strain evidence="3 4">C34</strain>
    </source>
</reference>
<feature type="coiled-coil region" evidence="2">
    <location>
        <begin position="134"/>
        <end position="175"/>
    </location>
</feature>
<dbReference type="PRINTS" id="PR01490">
    <property type="entry name" value="RTXTOXIND"/>
</dbReference>
<keyword evidence="4" id="KW-1185">Reference proteome</keyword>
<dbReference type="EMBL" id="QQOH01000006">
    <property type="protein sequence ID" value="RDE18148.1"/>
    <property type="molecule type" value="Genomic_DNA"/>
</dbReference>
<evidence type="ECO:0000256" key="1">
    <source>
        <dbReference type="ARBA" id="ARBA00009477"/>
    </source>
</evidence>
<dbReference type="PANTHER" id="PTHR30469:SF15">
    <property type="entry name" value="HLYD FAMILY OF SECRETION PROTEINS"/>
    <property type="match status" value="1"/>
</dbReference>